<protein>
    <submittedName>
        <fullName evidence="1">Uncharacterized protein</fullName>
    </submittedName>
</protein>
<sequence>MPLFFFFKNGLFTLSTSSSSSIYKIVIAINTPTTMNNQFEALNVPQIDLHFFFLNSYELKTTFLSLYLHIHPKNPKILILKFLWFIEPLKLTILGRSLLFEILGAWRRHMCAKQVISLVETMKSIFFSRSVLPDDFWVNLLVLDDLHGSFLVNTDAKTTYMEVVHLCLLKQKFETKSSWKSSITLPISLPTSVPDLKNMYLKPRSEKHAYQKTFKWFKNRENEFVIKEKHVRRLRQKSSGRLPGSLLAHYVLEDFERLMGSLLGSLLKNNTLEDFS</sequence>
<gene>
    <name evidence="1" type="primary">A07p002810.1_BraROA</name>
    <name evidence="1" type="ORF">IGI04_025884</name>
</gene>
<name>A0ABQ7KVN9_BRACM</name>
<proteinExistence type="predicted"/>
<dbReference type="Proteomes" id="UP000823674">
    <property type="component" value="Chromosome A07"/>
</dbReference>
<accession>A0ABQ7KVN9</accession>
<evidence type="ECO:0000313" key="2">
    <source>
        <dbReference type="Proteomes" id="UP000823674"/>
    </source>
</evidence>
<dbReference type="EMBL" id="JADBGQ010000009">
    <property type="protein sequence ID" value="KAG5378042.1"/>
    <property type="molecule type" value="Genomic_DNA"/>
</dbReference>
<comment type="caution">
    <text evidence="1">The sequence shown here is derived from an EMBL/GenBank/DDBJ whole genome shotgun (WGS) entry which is preliminary data.</text>
</comment>
<evidence type="ECO:0000313" key="1">
    <source>
        <dbReference type="EMBL" id="KAG5378042.1"/>
    </source>
</evidence>
<organism evidence="1 2">
    <name type="scientific">Brassica rapa subsp. trilocularis</name>
    <dbReference type="NCBI Taxonomy" id="1813537"/>
    <lineage>
        <taxon>Eukaryota</taxon>
        <taxon>Viridiplantae</taxon>
        <taxon>Streptophyta</taxon>
        <taxon>Embryophyta</taxon>
        <taxon>Tracheophyta</taxon>
        <taxon>Spermatophyta</taxon>
        <taxon>Magnoliopsida</taxon>
        <taxon>eudicotyledons</taxon>
        <taxon>Gunneridae</taxon>
        <taxon>Pentapetalae</taxon>
        <taxon>rosids</taxon>
        <taxon>malvids</taxon>
        <taxon>Brassicales</taxon>
        <taxon>Brassicaceae</taxon>
        <taxon>Brassiceae</taxon>
        <taxon>Brassica</taxon>
    </lineage>
</organism>
<keyword evidence="2" id="KW-1185">Reference proteome</keyword>
<reference evidence="1 2" key="1">
    <citation type="submission" date="2021-03" db="EMBL/GenBank/DDBJ databases">
        <authorList>
            <person name="King G.J."/>
            <person name="Bancroft I."/>
            <person name="Baten A."/>
            <person name="Bloomfield J."/>
            <person name="Borpatragohain P."/>
            <person name="He Z."/>
            <person name="Irish N."/>
            <person name="Irwin J."/>
            <person name="Liu K."/>
            <person name="Mauleon R.P."/>
            <person name="Moore J."/>
            <person name="Morris R."/>
            <person name="Ostergaard L."/>
            <person name="Wang B."/>
            <person name="Wells R."/>
        </authorList>
    </citation>
    <scope>NUCLEOTIDE SEQUENCE [LARGE SCALE GENOMIC DNA]</scope>
    <source>
        <strain evidence="1">R-o-18</strain>
        <tissue evidence="1">Leaf</tissue>
    </source>
</reference>